<dbReference type="Pfam" id="PF13091">
    <property type="entry name" value="PLDc_2"/>
    <property type="match status" value="2"/>
</dbReference>
<dbReference type="SMART" id="SM00155">
    <property type="entry name" value="PLDc"/>
    <property type="match status" value="2"/>
</dbReference>
<evidence type="ECO:0000259" key="7">
    <source>
        <dbReference type="PROSITE" id="PS50035"/>
    </source>
</evidence>
<comment type="catalytic activity">
    <reaction evidence="1">
        <text>a 1,2-diacyl-sn-glycero-3-phosphocholine + H2O = a 1,2-diacyl-sn-glycero-3-phosphate + choline + H(+)</text>
        <dbReference type="Rhea" id="RHEA:14445"/>
        <dbReference type="ChEBI" id="CHEBI:15354"/>
        <dbReference type="ChEBI" id="CHEBI:15377"/>
        <dbReference type="ChEBI" id="CHEBI:15378"/>
        <dbReference type="ChEBI" id="CHEBI:57643"/>
        <dbReference type="ChEBI" id="CHEBI:58608"/>
        <dbReference type="EC" id="3.1.4.4"/>
    </reaction>
</comment>
<evidence type="ECO:0000256" key="2">
    <source>
        <dbReference type="ARBA" id="ARBA00008664"/>
    </source>
</evidence>
<dbReference type="GO" id="GO:0006793">
    <property type="term" value="P:phosphorus metabolic process"/>
    <property type="evidence" value="ECO:0007669"/>
    <property type="project" value="UniProtKB-ARBA"/>
</dbReference>
<evidence type="ECO:0000256" key="4">
    <source>
        <dbReference type="ARBA" id="ARBA00022801"/>
    </source>
</evidence>
<dbReference type="PROSITE" id="PS50035">
    <property type="entry name" value="PLD"/>
    <property type="match status" value="2"/>
</dbReference>
<dbReference type="Proteomes" id="UP000050430">
    <property type="component" value="Unassembled WGS sequence"/>
</dbReference>
<dbReference type="CDD" id="cd09116">
    <property type="entry name" value="PLDc_Nuc_like"/>
    <property type="match status" value="1"/>
</dbReference>
<gene>
    <name evidence="8" type="ORF">ADM99_00420</name>
</gene>
<dbReference type="EMBL" id="LGCK01000001">
    <property type="protein sequence ID" value="KPL75119.1"/>
    <property type="molecule type" value="Genomic_DNA"/>
</dbReference>
<keyword evidence="9" id="KW-1185">Reference proteome</keyword>
<dbReference type="Gene3D" id="3.30.870.10">
    <property type="entry name" value="Endonuclease Chain A"/>
    <property type="match status" value="2"/>
</dbReference>
<organism evidence="8 9">
    <name type="scientific">Leptolinea tardivitalis</name>
    <dbReference type="NCBI Taxonomy" id="229920"/>
    <lineage>
        <taxon>Bacteria</taxon>
        <taxon>Bacillati</taxon>
        <taxon>Chloroflexota</taxon>
        <taxon>Anaerolineae</taxon>
        <taxon>Anaerolineales</taxon>
        <taxon>Anaerolineaceae</taxon>
        <taxon>Leptolinea</taxon>
    </lineage>
</organism>
<dbReference type="RefSeq" id="WP_062420672.1">
    <property type="nucleotide sequence ID" value="NZ_BBYA01000003.1"/>
</dbReference>
<evidence type="ECO:0000313" key="9">
    <source>
        <dbReference type="Proteomes" id="UP000050430"/>
    </source>
</evidence>
<comment type="similarity">
    <text evidence="2">Belongs to the phospholipase D family.</text>
</comment>
<keyword evidence="4" id="KW-0378">Hydrolase</keyword>
<evidence type="ECO:0000256" key="1">
    <source>
        <dbReference type="ARBA" id="ARBA00000798"/>
    </source>
</evidence>
<dbReference type="InterPro" id="IPR051406">
    <property type="entry name" value="PLD_domain"/>
</dbReference>
<evidence type="ECO:0000256" key="6">
    <source>
        <dbReference type="ARBA" id="ARBA00023098"/>
    </source>
</evidence>
<keyword evidence="6" id="KW-0443">Lipid metabolism</keyword>
<evidence type="ECO:0000256" key="5">
    <source>
        <dbReference type="ARBA" id="ARBA00022963"/>
    </source>
</evidence>
<dbReference type="InterPro" id="IPR001736">
    <property type="entry name" value="PLipase_D/transphosphatidylase"/>
</dbReference>
<dbReference type="STRING" id="229920.ADM99_00420"/>
<keyword evidence="5" id="KW-0442">Lipid degradation</keyword>
<feature type="domain" description="PLD phosphodiesterase" evidence="7">
    <location>
        <begin position="133"/>
        <end position="160"/>
    </location>
</feature>
<dbReference type="SUPFAM" id="SSF56024">
    <property type="entry name" value="Phospholipase D/nuclease"/>
    <property type="match status" value="2"/>
</dbReference>
<protein>
    <recommendedName>
        <fullName evidence="3">phospholipase D</fullName>
        <ecNumber evidence="3">3.1.4.4</ecNumber>
    </recommendedName>
</protein>
<dbReference type="AlphaFoldDB" id="A0A0P6XRQ3"/>
<evidence type="ECO:0000256" key="3">
    <source>
        <dbReference type="ARBA" id="ARBA00012027"/>
    </source>
</evidence>
<dbReference type="GO" id="GO:0016891">
    <property type="term" value="F:RNA endonuclease activity producing 5'-phosphomonoesters, hydrolytic mechanism"/>
    <property type="evidence" value="ECO:0007669"/>
    <property type="project" value="TreeGrafter"/>
</dbReference>
<name>A0A0P6XRQ3_9CHLR</name>
<dbReference type="PANTHER" id="PTHR43856:SF1">
    <property type="entry name" value="MITOCHONDRIAL CARDIOLIPIN HYDROLASE"/>
    <property type="match status" value="1"/>
</dbReference>
<sequence>MAVLFFLPACVQGSSISPAGREQNPAVPLPIATPSSTPDDSPVITTYFTDPVIKGGRAPGRQIIADMIRDINAAQDSIDVAMYNFTLKDVSEALIKASERGTAVRIIVDSDALDKLDLSRLKKAGIYAMGDRRESLMHNKFVVIDNRILWTGSLNLTESGATDDENVQVRFVSSELADNYREKFNAMFNDDKFGPDSRSKTEKTVFSLSGVPVENYFSPEDKIDTRLVKLVGSARKSVHILAYSFTLDRLADALIKAEKAGVDVSGVFDEESTEDNQGADFWKLEKAGLNVRLDGEDGLMHIKAIIIDGKTVAFGSYNFTASAENKNDENMLIVTDPNLADKFEDAFNRIFSRAN</sequence>
<proteinExistence type="inferred from homology"/>
<accession>A0A0P6XRQ3</accession>
<feature type="domain" description="PLD phosphodiesterase" evidence="7">
    <location>
        <begin position="296"/>
        <end position="323"/>
    </location>
</feature>
<dbReference type="InterPro" id="IPR025202">
    <property type="entry name" value="PLD-like_dom"/>
</dbReference>
<dbReference type="GO" id="GO:0004630">
    <property type="term" value="F:phospholipase D activity"/>
    <property type="evidence" value="ECO:0007669"/>
    <property type="project" value="UniProtKB-EC"/>
</dbReference>
<dbReference type="EC" id="3.1.4.4" evidence="3"/>
<dbReference type="PANTHER" id="PTHR43856">
    <property type="entry name" value="CARDIOLIPIN HYDROLASE"/>
    <property type="match status" value="1"/>
</dbReference>
<reference evidence="8 9" key="1">
    <citation type="submission" date="2015-07" db="EMBL/GenBank/DDBJ databases">
        <title>Genome sequence of Leptolinea tardivitalis DSM 16556.</title>
        <authorList>
            <person name="Hemp J."/>
            <person name="Ward L.M."/>
            <person name="Pace L.A."/>
            <person name="Fischer W.W."/>
        </authorList>
    </citation>
    <scope>NUCLEOTIDE SEQUENCE [LARGE SCALE GENOMIC DNA]</scope>
    <source>
        <strain evidence="8 9">YMTK-2</strain>
    </source>
</reference>
<dbReference type="OrthoDB" id="155099at2"/>
<evidence type="ECO:0000313" key="8">
    <source>
        <dbReference type="EMBL" id="KPL75119.1"/>
    </source>
</evidence>
<dbReference type="GO" id="GO:0016042">
    <property type="term" value="P:lipid catabolic process"/>
    <property type="evidence" value="ECO:0007669"/>
    <property type="project" value="UniProtKB-KW"/>
</dbReference>
<comment type="caution">
    <text evidence="8">The sequence shown here is derived from an EMBL/GenBank/DDBJ whole genome shotgun (WGS) entry which is preliminary data.</text>
</comment>